<dbReference type="Gene3D" id="3.40.50.80">
    <property type="entry name" value="Nucleotide-binding domain of ferredoxin-NADP reductase (FNR) module"/>
    <property type="match status" value="1"/>
</dbReference>
<gene>
    <name evidence="3" type="ORF">CLV99_2193</name>
</gene>
<comment type="similarity">
    <text evidence="1">Belongs to the SIP oxidoreductase family.</text>
</comment>
<dbReference type="Pfam" id="PF08021">
    <property type="entry name" value="FAD_binding_9"/>
    <property type="match status" value="1"/>
</dbReference>
<dbReference type="PANTHER" id="PTHR30157">
    <property type="entry name" value="FERRIC REDUCTASE, NADPH-DEPENDENT"/>
    <property type="match status" value="1"/>
</dbReference>
<feature type="domain" description="FAD-binding FR-type" evidence="2">
    <location>
        <begin position="6"/>
        <end position="134"/>
    </location>
</feature>
<dbReference type="InterPro" id="IPR039374">
    <property type="entry name" value="SIP_fam"/>
</dbReference>
<reference evidence="3 4" key="1">
    <citation type="submission" date="2019-03" db="EMBL/GenBank/DDBJ databases">
        <title>Genomic Encyclopedia of Archaeal and Bacterial Type Strains, Phase II (KMG-II): from individual species to whole genera.</title>
        <authorList>
            <person name="Goeker M."/>
        </authorList>
    </citation>
    <scope>NUCLEOTIDE SEQUENCE [LARGE SCALE GENOMIC DNA]</scope>
    <source>
        <strain evidence="3 4">DSM 28353</strain>
    </source>
</reference>
<keyword evidence="4" id="KW-1185">Reference proteome</keyword>
<dbReference type="PROSITE" id="PS51384">
    <property type="entry name" value="FAD_FR"/>
    <property type="match status" value="1"/>
</dbReference>
<dbReference type="Pfam" id="PF04954">
    <property type="entry name" value="SIP"/>
    <property type="match status" value="1"/>
</dbReference>
<dbReference type="Gene3D" id="2.40.30.10">
    <property type="entry name" value="Translation factors"/>
    <property type="match status" value="1"/>
</dbReference>
<name>A0A4R6WEP4_9SPHI</name>
<sequence>MEKTVIARHIFKVTAKEYVTPHYIRVRLKTDEDTDFGKCTLGANNKIFIPPTGAKEVQFATFDSERGEWVMPDENLTPLVRTYTHRAFDSETNEVTIDFVNHGDNGPASAWARNAEIYDQLGIAMKVRETKHYTEADWYFLIGDATAIPVICCILESLPADAKGYCIVEVPSEADIHPEVKHDGFQIEWIINAHPEQGSTIAERVKAVVLPTEGSRFAYVACEYSSVRSLRSYFKEDLGWSNRDYYAFSYWKAGVAEDKSAADRQEEKTK</sequence>
<dbReference type="OrthoDB" id="9814826at2"/>
<proteinExistence type="inferred from homology"/>
<protein>
    <submittedName>
        <fullName evidence="3">NADPH-dependent ferric siderophore reductase</fullName>
    </submittedName>
</protein>
<dbReference type="AlphaFoldDB" id="A0A4R6WEP4"/>
<accession>A0A4R6WEP4</accession>
<dbReference type="InterPro" id="IPR013113">
    <property type="entry name" value="SIP_FAD-bd"/>
</dbReference>
<evidence type="ECO:0000256" key="1">
    <source>
        <dbReference type="ARBA" id="ARBA00035644"/>
    </source>
</evidence>
<dbReference type="InterPro" id="IPR017938">
    <property type="entry name" value="Riboflavin_synthase-like_b-brl"/>
</dbReference>
<evidence type="ECO:0000313" key="4">
    <source>
        <dbReference type="Proteomes" id="UP000295292"/>
    </source>
</evidence>
<organism evidence="3 4">
    <name type="scientific">Sphingobacterium yanglingense</name>
    <dbReference type="NCBI Taxonomy" id="1437280"/>
    <lineage>
        <taxon>Bacteria</taxon>
        <taxon>Pseudomonadati</taxon>
        <taxon>Bacteroidota</taxon>
        <taxon>Sphingobacteriia</taxon>
        <taxon>Sphingobacteriales</taxon>
        <taxon>Sphingobacteriaceae</taxon>
        <taxon>Sphingobacterium</taxon>
    </lineage>
</organism>
<comment type="caution">
    <text evidence="3">The sequence shown here is derived from an EMBL/GenBank/DDBJ whole genome shotgun (WGS) entry which is preliminary data.</text>
</comment>
<dbReference type="CDD" id="cd06193">
    <property type="entry name" value="siderophore_interacting"/>
    <property type="match status" value="1"/>
</dbReference>
<evidence type="ECO:0000259" key="2">
    <source>
        <dbReference type="PROSITE" id="PS51384"/>
    </source>
</evidence>
<dbReference type="InterPro" id="IPR017927">
    <property type="entry name" value="FAD-bd_FR_type"/>
</dbReference>
<evidence type="ECO:0000313" key="3">
    <source>
        <dbReference type="EMBL" id="TDQ78213.1"/>
    </source>
</evidence>
<dbReference type="Proteomes" id="UP000295292">
    <property type="component" value="Unassembled WGS sequence"/>
</dbReference>
<dbReference type="EMBL" id="SNYV01000013">
    <property type="protein sequence ID" value="TDQ78213.1"/>
    <property type="molecule type" value="Genomic_DNA"/>
</dbReference>
<dbReference type="GO" id="GO:0016491">
    <property type="term" value="F:oxidoreductase activity"/>
    <property type="evidence" value="ECO:0007669"/>
    <property type="project" value="InterPro"/>
</dbReference>
<dbReference type="InterPro" id="IPR007037">
    <property type="entry name" value="SIP_rossman_dom"/>
</dbReference>
<dbReference type="PANTHER" id="PTHR30157:SF0">
    <property type="entry name" value="NADPH-DEPENDENT FERRIC-CHELATE REDUCTASE"/>
    <property type="match status" value="1"/>
</dbReference>
<dbReference type="RefSeq" id="WP_133584455.1">
    <property type="nucleotide sequence ID" value="NZ_SNYV01000013.1"/>
</dbReference>
<dbReference type="SUPFAM" id="SSF63380">
    <property type="entry name" value="Riboflavin synthase domain-like"/>
    <property type="match status" value="1"/>
</dbReference>
<dbReference type="InterPro" id="IPR039261">
    <property type="entry name" value="FNR_nucleotide-bd"/>
</dbReference>